<dbReference type="PROSITE" id="PS51903">
    <property type="entry name" value="CLP_R"/>
    <property type="match status" value="1"/>
</dbReference>
<keyword evidence="1" id="KW-0677">Repeat</keyword>
<evidence type="ECO:0000313" key="4">
    <source>
        <dbReference type="EMBL" id="GAF35379.1"/>
    </source>
</evidence>
<evidence type="ECO:0000256" key="2">
    <source>
        <dbReference type="SAM" id="Coils"/>
    </source>
</evidence>
<dbReference type="Pfam" id="PF02861">
    <property type="entry name" value="Clp_N"/>
    <property type="match status" value="1"/>
</dbReference>
<dbReference type="Proteomes" id="UP000019488">
    <property type="component" value="Unassembled WGS sequence"/>
</dbReference>
<sequence length="127" mass="14052">MNPDNLTEAVTQAISQAQQIAVTRKQQNITVAHLFKFLVQPGELARQIYSELGLNLKSLNDELDAEIDQIATVEGSNVNYGQSLSSNLYELLQNAEQVKNEFGDATLLLIHLRLLLCSFGVIILPIT</sequence>
<feature type="domain" description="Clp R" evidence="3">
    <location>
        <begin position="3"/>
        <end position="127"/>
    </location>
</feature>
<protein>
    <submittedName>
        <fullName evidence="4">ClpB protein</fullName>
    </submittedName>
</protein>
<dbReference type="EMBL" id="BAKI01000002">
    <property type="protein sequence ID" value="GAF35379.1"/>
    <property type="molecule type" value="Genomic_DNA"/>
</dbReference>
<comment type="caution">
    <text evidence="4">The sequence shown here is derived from an EMBL/GenBank/DDBJ whole genome shotgun (WGS) entry which is preliminary data.</text>
</comment>
<gene>
    <name evidence="4" type="ORF">JCM14108_263</name>
</gene>
<evidence type="ECO:0000259" key="3">
    <source>
        <dbReference type="PROSITE" id="PS51903"/>
    </source>
</evidence>
<dbReference type="InterPro" id="IPR004176">
    <property type="entry name" value="Clp_R_N"/>
</dbReference>
<accession>X0P947</accession>
<dbReference type="Gene3D" id="1.10.1780.10">
    <property type="entry name" value="Clp, N-terminal domain"/>
    <property type="match status" value="1"/>
</dbReference>
<dbReference type="SUPFAM" id="SSF81923">
    <property type="entry name" value="Double Clp-N motif"/>
    <property type="match status" value="1"/>
</dbReference>
<name>X0P947_9LACO</name>
<reference evidence="4" key="1">
    <citation type="journal article" date="2014" name="Genome Announc.">
        <title>Draft Genome Sequences of Two Lactobacillus Strains, L. farraginis JCM 14108T and L. composti JCM 14202T, Isolated from Compost of Distilled Shochu Residue.</title>
        <authorList>
            <person name="Yuki M."/>
            <person name="Oshima K."/>
            <person name="Suda W."/>
            <person name="Kitahara M."/>
            <person name="Kitamura K."/>
            <person name="Iida T."/>
            <person name="Hattori M."/>
            <person name="Ohkuma M."/>
        </authorList>
    </citation>
    <scope>NUCLEOTIDE SEQUENCE [LARGE SCALE GENOMIC DNA]</scope>
    <source>
        <strain evidence="4">JCM 14108</strain>
    </source>
</reference>
<keyword evidence="2" id="KW-0175">Coiled coil</keyword>
<feature type="coiled-coil region" evidence="2">
    <location>
        <begin position="49"/>
        <end position="76"/>
    </location>
</feature>
<dbReference type="AlphaFoldDB" id="X0P947"/>
<organism evidence="4 5">
    <name type="scientific">Lentilactobacillus farraginis DSM 18382 = JCM 14108</name>
    <dbReference type="NCBI Taxonomy" id="1423743"/>
    <lineage>
        <taxon>Bacteria</taxon>
        <taxon>Bacillati</taxon>
        <taxon>Bacillota</taxon>
        <taxon>Bacilli</taxon>
        <taxon>Lactobacillales</taxon>
        <taxon>Lactobacillaceae</taxon>
        <taxon>Lentilactobacillus</taxon>
    </lineage>
</organism>
<dbReference type="eggNOG" id="COG0542">
    <property type="taxonomic scope" value="Bacteria"/>
</dbReference>
<evidence type="ECO:0000313" key="5">
    <source>
        <dbReference type="Proteomes" id="UP000019488"/>
    </source>
</evidence>
<evidence type="ECO:0000256" key="1">
    <source>
        <dbReference type="PROSITE-ProRule" id="PRU01251"/>
    </source>
</evidence>
<dbReference type="InterPro" id="IPR036628">
    <property type="entry name" value="Clp_N_dom_sf"/>
</dbReference>
<proteinExistence type="predicted"/>